<dbReference type="GO" id="GO:0005829">
    <property type="term" value="C:cytosol"/>
    <property type="evidence" value="ECO:0007669"/>
    <property type="project" value="TreeGrafter"/>
</dbReference>
<reference evidence="1 2" key="1">
    <citation type="journal article" date="2020" name="Cell">
        <title>Large-Scale Comparative Analyses of Tick Genomes Elucidate Their Genetic Diversity and Vector Capacities.</title>
        <authorList>
            <consortium name="Tick Genome and Microbiome Consortium (TIGMIC)"/>
            <person name="Jia N."/>
            <person name="Wang J."/>
            <person name="Shi W."/>
            <person name="Du L."/>
            <person name="Sun Y."/>
            <person name="Zhan W."/>
            <person name="Jiang J.F."/>
            <person name="Wang Q."/>
            <person name="Zhang B."/>
            <person name="Ji P."/>
            <person name="Bell-Sakyi L."/>
            <person name="Cui X.M."/>
            <person name="Yuan T.T."/>
            <person name="Jiang B.G."/>
            <person name="Yang W.F."/>
            <person name="Lam T.T."/>
            <person name="Chang Q.C."/>
            <person name="Ding S.J."/>
            <person name="Wang X.J."/>
            <person name="Zhu J.G."/>
            <person name="Ruan X.D."/>
            <person name="Zhao L."/>
            <person name="Wei J.T."/>
            <person name="Ye R.Z."/>
            <person name="Que T.C."/>
            <person name="Du C.H."/>
            <person name="Zhou Y.H."/>
            <person name="Cheng J.X."/>
            <person name="Dai P.F."/>
            <person name="Guo W.B."/>
            <person name="Han X.H."/>
            <person name="Huang E.J."/>
            <person name="Li L.F."/>
            <person name="Wei W."/>
            <person name="Gao Y.C."/>
            <person name="Liu J.Z."/>
            <person name="Shao H.Z."/>
            <person name="Wang X."/>
            <person name="Wang C.C."/>
            <person name="Yang T.C."/>
            <person name="Huo Q.B."/>
            <person name="Li W."/>
            <person name="Chen H.Y."/>
            <person name="Chen S.E."/>
            <person name="Zhou L.G."/>
            <person name="Ni X.B."/>
            <person name="Tian J.H."/>
            <person name="Sheng Y."/>
            <person name="Liu T."/>
            <person name="Pan Y.S."/>
            <person name="Xia L.Y."/>
            <person name="Li J."/>
            <person name="Zhao F."/>
            <person name="Cao W.C."/>
        </authorList>
    </citation>
    <scope>NUCLEOTIDE SEQUENCE [LARGE SCALE GENOMIC DNA]</scope>
    <source>
        <strain evidence="1">HaeL-2018</strain>
    </source>
</reference>
<keyword evidence="2" id="KW-1185">Reference proteome</keyword>
<dbReference type="OrthoDB" id="6476770at2759"/>
<dbReference type="GO" id="GO:0022008">
    <property type="term" value="P:neurogenesis"/>
    <property type="evidence" value="ECO:0007669"/>
    <property type="project" value="TreeGrafter"/>
</dbReference>
<gene>
    <name evidence="1" type="ORF">HPB48_019846</name>
</gene>
<evidence type="ECO:0000313" key="1">
    <source>
        <dbReference type="EMBL" id="KAH9375329.1"/>
    </source>
</evidence>
<name>A0A9J6GKE2_HAELO</name>
<dbReference type="EMBL" id="JABSTR010000007">
    <property type="protein sequence ID" value="KAH9375329.1"/>
    <property type="molecule type" value="Genomic_DNA"/>
</dbReference>
<evidence type="ECO:0000313" key="2">
    <source>
        <dbReference type="Proteomes" id="UP000821853"/>
    </source>
</evidence>
<dbReference type="PANTHER" id="PTHR45774:SF4">
    <property type="entry name" value="AXUNDEAD, ISOFORM F"/>
    <property type="match status" value="1"/>
</dbReference>
<protein>
    <submittedName>
        <fullName evidence="1">Uncharacterized protein</fullName>
    </submittedName>
</protein>
<dbReference type="AlphaFoldDB" id="A0A9J6GKE2"/>
<proteinExistence type="predicted"/>
<organism evidence="1 2">
    <name type="scientific">Haemaphysalis longicornis</name>
    <name type="common">Bush tick</name>
    <dbReference type="NCBI Taxonomy" id="44386"/>
    <lineage>
        <taxon>Eukaryota</taxon>
        <taxon>Metazoa</taxon>
        <taxon>Ecdysozoa</taxon>
        <taxon>Arthropoda</taxon>
        <taxon>Chelicerata</taxon>
        <taxon>Arachnida</taxon>
        <taxon>Acari</taxon>
        <taxon>Parasitiformes</taxon>
        <taxon>Ixodida</taxon>
        <taxon>Ixodoidea</taxon>
        <taxon>Ixodidae</taxon>
        <taxon>Haemaphysalinae</taxon>
        <taxon>Haemaphysalis</taxon>
    </lineage>
</organism>
<dbReference type="Proteomes" id="UP000821853">
    <property type="component" value="Chromosome 5"/>
</dbReference>
<comment type="caution">
    <text evidence="1">The sequence shown here is derived from an EMBL/GenBank/DDBJ whole genome shotgun (WGS) entry which is preliminary data.</text>
</comment>
<sequence length="176" mass="19682">MIPDLKRICSEYIVSHVNARNVCRLVDYASISDGGHVHEAVVSILENNAVAVVSSDSFIDALQSTIEYVLMNIRGVPESCVARGLHEWARAQVIKSLTLYKEDDDQRTSPLPDMKTILTPFLPHVRFLAMTPREFVLGPVTWNIFEGRDDFAILCNLVSPESVPLPGWVCKLSSER</sequence>
<dbReference type="PANTHER" id="PTHR45774">
    <property type="entry name" value="BTB/POZ DOMAIN-CONTAINING"/>
    <property type="match status" value="1"/>
</dbReference>
<dbReference type="VEuPathDB" id="VectorBase:HLOH_046012"/>
<accession>A0A9J6GKE2</accession>